<evidence type="ECO:0000259" key="8">
    <source>
        <dbReference type="Pfam" id="PF11967"/>
    </source>
</evidence>
<feature type="domain" description="DNA replication/recombination mediator RecO N-terminal" evidence="8">
    <location>
        <begin position="1"/>
        <end position="71"/>
    </location>
</feature>
<comment type="function">
    <text evidence="7">Involved in DNA repair and RecF pathway recombination.</text>
</comment>
<keyword evidence="5 7" id="KW-0234">DNA repair</keyword>
<dbReference type="InterPro" id="IPR037278">
    <property type="entry name" value="ARFGAP/RecO"/>
</dbReference>
<evidence type="ECO:0000313" key="9">
    <source>
        <dbReference type="EMBL" id="MEN3930620.1"/>
    </source>
</evidence>
<dbReference type="PANTHER" id="PTHR33991">
    <property type="entry name" value="DNA REPAIR PROTEIN RECO"/>
    <property type="match status" value="1"/>
</dbReference>
<dbReference type="InterPro" id="IPR042242">
    <property type="entry name" value="RecO_C"/>
</dbReference>
<dbReference type="Gene3D" id="1.20.1440.120">
    <property type="entry name" value="Recombination protein O, C-terminal domain"/>
    <property type="match status" value="1"/>
</dbReference>
<dbReference type="RefSeq" id="WP_346337054.1">
    <property type="nucleotide sequence ID" value="NZ_JBBYXI010000002.1"/>
</dbReference>
<evidence type="ECO:0000256" key="4">
    <source>
        <dbReference type="ARBA" id="ARBA00023172"/>
    </source>
</evidence>
<keyword evidence="4 7" id="KW-0233">DNA recombination</keyword>
<gene>
    <name evidence="7 9" type="primary">recO</name>
    <name evidence="9" type="ORF">WJT86_06020</name>
</gene>
<proteinExistence type="inferred from homology"/>
<dbReference type="Proteomes" id="UP001418637">
    <property type="component" value="Unassembled WGS sequence"/>
</dbReference>
<evidence type="ECO:0000313" key="10">
    <source>
        <dbReference type="Proteomes" id="UP001418637"/>
    </source>
</evidence>
<evidence type="ECO:0000256" key="1">
    <source>
        <dbReference type="ARBA" id="ARBA00007452"/>
    </source>
</evidence>
<dbReference type="PANTHER" id="PTHR33991:SF1">
    <property type="entry name" value="DNA REPAIR PROTEIN RECO"/>
    <property type="match status" value="1"/>
</dbReference>
<dbReference type="InterPro" id="IPR012340">
    <property type="entry name" value="NA-bd_OB-fold"/>
</dbReference>
<dbReference type="Gene3D" id="2.40.50.140">
    <property type="entry name" value="Nucleic acid-binding proteins"/>
    <property type="match status" value="1"/>
</dbReference>
<evidence type="ECO:0000256" key="7">
    <source>
        <dbReference type="HAMAP-Rule" id="MF_00201"/>
    </source>
</evidence>
<comment type="similarity">
    <text evidence="1 7">Belongs to the RecO family.</text>
</comment>
<evidence type="ECO:0000256" key="3">
    <source>
        <dbReference type="ARBA" id="ARBA00022763"/>
    </source>
</evidence>
<evidence type="ECO:0000256" key="6">
    <source>
        <dbReference type="ARBA" id="ARBA00033409"/>
    </source>
</evidence>
<sequence length="242" mass="27089">MQWNDEGLILGSRRHGETAVILEVMTRDHGRHFGLVHGGASKSKSAMLQAGNIIDLTWRARLDDHLGTMQVEAKEMRTSRFLMSACALHGFLTLAAFLRVLPERDPHSGVYEAVNTLIDQLDNPEVAAILFVHFERAFLAELGFGLDLSCCAATGTHNQLIYVSPRTGRAVSRIPGEPYKERMLQLPSFLLSDGRGIKPMEEDILAGFNLTGHFLKNWIFEPRAQDIPPERQKFISLVLKDL</sequence>
<dbReference type="Pfam" id="PF11967">
    <property type="entry name" value="RecO_N"/>
    <property type="match status" value="1"/>
</dbReference>
<dbReference type="SUPFAM" id="SSF57863">
    <property type="entry name" value="ArfGap/RecO-like zinc finger"/>
    <property type="match status" value="1"/>
</dbReference>
<name>A0ABV0BM50_9HYPH</name>
<organism evidence="9 10">
    <name type="scientific">Hohaiivirga grylli</name>
    <dbReference type="NCBI Taxonomy" id="3133970"/>
    <lineage>
        <taxon>Bacteria</taxon>
        <taxon>Pseudomonadati</taxon>
        <taxon>Pseudomonadota</taxon>
        <taxon>Alphaproteobacteria</taxon>
        <taxon>Hyphomicrobiales</taxon>
        <taxon>Methylobacteriaceae</taxon>
        <taxon>Hohaiivirga</taxon>
    </lineage>
</organism>
<dbReference type="InterPro" id="IPR003717">
    <property type="entry name" value="RecO"/>
</dbReference>
<dbReference type="Pfam" id="PF02565">
    <property type="entry name" value="RecO_C"/>
    <property type="match status" value="1"/>
</dbReference>
<dbReference type="SUPFAM" id="SSF50249">
    <property type="entry name" value="Nucleic acid-binding proteins"/>
    <property type="match status" value="1"/>
</dbReference>
<dbReference type="HAMAP" id="MF_00201">
    <property type="entry name" value="RecO"/>
    <property type="match status" value="1"/>
</dbReference>
<protein>
    <recommendedName>
        <fullName evidence="2 7">DNA repair protein RecO</fullName>
    </recommendedName>
    <alternativeName>
        <fullName evidence="6 7">Recombination protein O</fullName>
    </alternativeName>
</protein>
<dbReference type="NCBIfam" id="TIGR00613">
    <property type="entry name" value="reco"/>
    <property type="match status" value="1"/>
</dbReference>
<keyword evidence="3 7" id="KW-0227">DNA damage</keyword>
<evidence type="ECO:0000256" key="5">
    <source>
        <dbReference type="ARBA" id="ARBA00023204"/>
    </source>
</evidence>
<reference evidence="9 10" key="1">
    <citation type="submission" date="2024-04" db="EMBL/GenBank/DDBJ databases">
        <title>A novel species isolated from cricket.</title>
        <authorList>
            <person name="Wang H.-C."/>
        </authorList>
    </citation>
    <scope>NUCLEOTIDE SEQUENCE [LARGE SCALE GENOMIC DNA]</scope>
    <source>
        <strain evidence="9 10">WL0021</strain>
    </source>
</reference>
<dbReference type="EMBL" id="JBBYXI010000002">
    <property type="protein sequence ID" value="MEN3930620.1"/>
    <property type="molecule type" value="Genomic_DNA"/>
</dbReference>
<comment type="caution">
    <text evidence="9">The sequence shown here is derived from an EMBL/GenBank/DDBJ whole genome shotgun (WGS) entry which is preliminary data.</text>
</comment>
<keyword evidence="10" id="KW-1185">Reference proteome</keyword>
<accession>A0ABV0BM50</accession>
<evidence type="ECO:0000256" key="2">
    <source>
        <dbReference type="ARBA" id="ARBA00021310"/>
    </source>
</evidence>
<dbReference type="InterPro" id="IPR022572">
    <property type="entry name" value="DNA_rep/recomb_RecO_N"/>
</dbReference>